<comment type="caution">
    <text evidence="2">The sequence shown here is derived from an EMBL/GenBank/DDBJ whole genome shotgun (WGS) entry which is preliminary data.</text>
</comment>
<keyword evidence="1" id="KW-1133">Transmembrane helix</keyword>
<keyword evidence="1" id="KW-0812">Transmembrane</keyword>
<protein>
    <submittedName>
        <fullName evidence="2">Uncharacterized protein</fullName>
    </submittedName>
</protein>
<keyword evidence="3" id="KW-1185">Reference proteome</keyword>
<evidence type="ECO:0000313" key="2">
    <source>
        <dbReference type="EMBL" id="TCK63282.1"/>
    </source>
</evidence>
<dbReference type="RefSeq" id="WP_165872617.1">
    <property type="nucleotide sequence ID" value="NZ_OU594967.1"/>
</dbReference>
<keyword evidence="1" id="KW-0472">Membrane</keyword>
<proteinExistence type="predicted"/>
<evidence type="ECO:0000313" key="3">
    <source>
        <dbReference type="Proteomes" id="UP000295565"/>
    </source>
</evidence>
<organism evidence="2 3">
    <name type="scientific">Celerinatantimonas diazotrophica</name>
    <dbReference type="NCBI Taxonomy" id="412034"/>
    <lineage>
        <taxon>Bacteria</taxon>
        <taxon>Pseudomonadati</taxon>
        <taxon>Pseudomonadota</taxon>
        <taxon>Gammaproteobacteria</taxon>
        <taxon>Celerinatantimonadaceae</taxon>
        <taxon>Celerinatantimonas</taxon>
    </lineage>
</organism>
<name>A0A4R1KF76_9GAMM</name>
<evidence type="ECO:0000256" key="1">
    <source>
        <dbReference type="SAM" id="Phobius"/>
    </source>
</evidence>
<accession>A0A4R1KF76</accession>
<feature type="transmembrane region" description="Helical" evidence="1">
    <location>
        <begin position="7"/>
        <end position="24"/>
    </location>
</feature>
<dbReference type="EMBL" id="SMGD01000002">
    <property type="protein sequence ID" value="TCK63282.1"/>
    <property type="molecule type" value="Genomic_DNA"/>
</dbReference>
<reference evidence="2 3" key="1">
    <citation type="submission" date="2019-03" db="EMBL/GenBank/DDBJ databases">
        <title>Genomic Encyclopedia of Type Strains, Phase IV (KMG-IV): sequencing the most valuable type-strain genomes for metagenomic binning, comparative biology and taxonomic classification.</title>
        <authorList>
            <person name="Goeker M."/>
        </authorList>
    </citation>
    <scope>NUCLEOTIDE SEQUENCE [LARGE SCALE GENOMIC DNA]</scope>
    <source>
        <strain evidence="2 3">DSM 18577</strain>
    </source>
</reference>
<gene>
    <name evidence="2" type="ORF">EV690_0167</name>
</gene>
<dbReference type="AlphaFoldDB" id="A0A4R1KF76"/>
<sequence length="58" mass="6769">MTKKFGYYALLLLVILIVCQIIKFALTITLFTMAAIFIVAIMVRMQLKRLKARFSRRS</sequence>
<feature type="transmembrane region" description="Helical" evidence="1">
    <location>
        <begin position="30"/>
        <end position="47"/>
    </location>
</feature>
<dbReference type="Proteomes" id="UP000295565">
    <property type="component" value="Unassembled WGS sequence"/>
</dbReference>